<sequence>MDNQEDANLRHNALKALASLCGELPKNYIDEEEEHIEDEYVRNEELEEEEWADDENDDSKVDLDVQSNCNDIEFESVLERSTRFALSSSSVENIYSIDPYAYAVKQDMEKQEQQMKQQQESEIIELQDQYQKVFQEHLTIEKLKTNHSDSKQDKIMEIDELISPPKDEKQIKGHNWKEDIRQRSSLDLDSDGLSNEQTSSEFIPDPISCVSCDSTQNEQQLLNETDSKPLVIEKIKAVISDHCSHQGFESIIAGDFDKVPDSCPITFYGDFQIMKEKRFTYGPKGKLYKNFVKLFPFAKISRASYYRKT</sequence>
<proteinExistence type="predicted"/>
<name>A0A5J4VQN9_9EUKA</name>
<protein>
    <submittedName>
        <fullName evidence="3">Uncharacterized protein</fullName>
    </submittedName>
</protein>
<feature type="region of interest" description="Disordered" evidence="2">
    <location>
        <begin position="32"/>
        <end position="62"/>
    </location>
</feature>
<keyword evidence="1" id="KW-0175">Coiled coil</keyword>
<reference evidence="3 4" key="1">
    <citation type="submission" date="2019-03" db="EMBL/GenBank/DDBJ databases">
        <title>Single cell metagenomics reveals metabolic interactions within the superorganism composed of flagellate Streblomastix strix and complex community of Bacteroidetes bacteria on its surface.</title>
        <authorList>
            <person name="Treitli S.C."/>
            <person name="Kolisko M."/>
            <person name="Husnik F."/>
            <person name="Keeling P."/>
            <person name="Hampl V."/>
        </authorList>
    </citation>
    <scope>NUCLEOTIDE SEQUENCE [LARGE SCALE GENOMIC DNA]</scope>
    <source>
        <strain evidence="3">ST1C</strain>
    </source>
</reference>
<dbReference type="EMBL" id="SNRW01005489">
    <property type="protein sequence ID" value="KAA6384967.1"/>
    <property type="molecule type" value="Genomic_DNA"/>
</dbReference>
<organism evidence="3 4">
    <name type="scientific">Streblomastix strix</name>
    <dbReference type="NCBI Taxonomy" id="222440"/>
    <lineage>
        <taxon>Eukaryota</taxon>
        <taxon>Metamonada</taxon>
        <taxon>Preaxostyla</taxon>
        <taxon>Oxymonadida</taxon>
        <taxon>Streblomastigidae</taxon>
        <taxon>Streblomastix</taxon>
    </lineage>
</organism>
<evidence type="ECO:0000256" key="1">
    <source>
        <dbReference type="SAM" id="Coils"/>
    </source>
</evidence>
<feature type="coiled-coil region" evidence="1">
    <location>
        <begin position="101"/>
        <end position="136"/>
    </location>
</feature>
<feature type="compositionally biased region" description="Acidic residues" evidence="2">
    <location>
        <begin position="45"/>
        <end position="57"/>
    </location>
</feature>
<dbReference type="AlphaFoldDB" id="A0A5J4VQN9"/>
<accession>A0A5J4VQN9</accession>
<evidence type="ECO:0000313" key="4">
    <source>
        <dbReference type="Proteomes" id="UP000324800"/>
    </source>
</evidence>
<evidence type="ECO:0000256" key="2">
    <source>
        <dbReference type="SAM" id="MobiDB-lite"/>
    </source>
</evidence>
<evidence type="ECO:0000313" key="3">
    <source>
        <dbReference type="EMBL" id="KAA6384967.1"/>
    </source>
</evidence>
<comment type="caution">
    <text evidence="3">The sequence shown here is derived from an EMBL/GenBank/DDBJ whole genome shotgun (WGS) entry which is preliminary data.</text>
</comment>
<gene>
    <name evidence="3" type="ORF">EZS28_019504</name>
</gene>
<dbReference type="Proteomes" id="UP000324800">
    <property type="component" value="Unassembled WGS sequence"/>
</dbReference>